<evidence type="ECO:0000313" key="10">
    <source>
        <dbReference type="Proteomes" id="UP000029055"/>
    </source>
</evidence>
<dbReference type="PANTHER" id="PTHR30518">
    <property type="entry name" value="ENDOLYTIC MUREIN TRANSGLYCOSYLASE"/>
    <property type="match status" value="1"/>
</dbReference>
<comment type="subcellular location">
    <subcellularLocation>
        <location evidence="7">Cell membrane</location>
        <topology evidence="7">Single-pass membrane protein</topology>
    </subcellularLocation>
</comment>
<comment type="caution">
    <text evidence="9">The sequence shown here is derived from an EMBL/GenBank/DDBJ whole genome shotgun (WGS) entry which is preliminary data.</text>
</comment>
<dbReference type="Proteomes" id="UP000029055">
    <property type="component" value="Unassembled WGS sequence"/>
</dbReference>
<dbReference type="NCBIfam" id="TIGR00247">
    <property type="entry name" value="endolytic transglycosylase MltG"/>
    <property type="match status" value="1"/>
</dbReference>
<dbReference type="eggNOG" id="COG1559">
    <property type="taxonomic scope" value="Bacteria"/>
</dbReference>
<keyword evidence="6 7" id="KW-0961">Cell wall biogenesis/degradation</keyword>
<dbReference type="EMBL" id="JGZR01000007">
    <property type="protein sequence ID" value="KFJ02986.1"/>
    <property type="molecule type" value="Genomic_DNA"/>
</dbReference>
<dbReference type="Pfam" id="PF02618">
    <property type="entry name" value="YceG"/>
    <property type="match status" value="1"/>
</dbReference>
<keyword evidence="2 7" id="KW-0812">Transmembrane</keyword>
<keyword evidence="1 7" id="KW-1003">Cell membrane</keyword>
<comment type="catalytic activity">
    <reaction evidence="7">
        <text>a peptidoglycan chain = a peptidoglycan chain with N-acetyl-1,6-anhydromuramyl-[peptide] at the reducing end + a peptidoglycan chain with N-acetylglucosamine at the non-reducing end.</text>
        <dbReference type="EC" id="4.2.2.29"/>
    </reaction>
</comment>
<comment type="function">
    <text evidence="7">Functions as a peptidoglycan terminase that cleaves nascent peptidoglycan strands endolytically to terminate their elongation.</text>
</comment>
<dbReference type="PANTHER" id="PTHR30518:SF2">
    <property type="entry name" value="ENDOLYTIC MUREIN TRANSGLYCOSYLASE"/>
    <property type="match status" value="1"/>
</dbReference>
<comment type="similarity">
    <text evidence="7">Belongs to the transglycosylase MltG family.</text>
</comment>
<evidence type="ECO:0000256" key="4">
    <source>
        <dbReference type="ARBA" id="ARBA00023136"/>
    </source>
</evidence>
<reference evidence="9 10" key="1">
    <citation type="submission" date="2014-03" db="EMBL/GenBank/DDBJ databases">
        <title>Genomics of Bifidobacteria.</title>
        <authorList>
            <person name="Ventura M."/>
            <person name="Milani C."/>
            <person name="Lugli G.A."/>
        </authorList>
    </citation>
    <scope>NUCLEOTIDE SEQUENCE [LARGE SCALE GENOMIC DNA]</scope>
    <source>
        <strain evidence="9 10">LMG 11597</strain>
    </source>
</reference>
<keyword evidence="10" id="KW-1185">Reference proteome</keyword>
<feature type="site" description="Important for catalytic activity" evidence="7">
    <location>
        <position position="297"/>
    </location>
</feature>
<name>A0A087E5D5_9BIFI</name>
<evidence type="ECO:0000256" key="3">
    <source>
        <dbReference type="ARBA" id="ARBA00022989"/>
    </source>
</evidence>
<protein>
    <recommendedName>
        <fullName evidence="7">Endolytic murein transglycosylase</fullName>
        <ecNumber evidence="7">4.2.2.29</ecNumber>
    </recommendedName>
    <alternativeName>
        <fullName evidence="7">Peptidoglycan lytic transglycosylase</fullName>
    </alternativeName>
    <alternativeName>
        <fullName evidence="7">Peptidoglycan polymerization terminase</fullName>
    </alternativeName>
</protein>
<evidence type="ECO:0000256" key="6">
    <source>
        <dbReference type="ARBA" id="ARBA00023316"/>
    </source>
</evidence>
<feature type="compositionally biased region" description="Low complexity" evidence="8">
    <location>
        <begin position="1"/>
        <end position="11"/>
    </location>
</feature>
<evidence type="ECO:0000256" key="5">
    <source>
        <dbReference type="ARBA" id="ARBA00023239"/>
    </source>
</evidence>
<sequence>MPEDFNTFFDDTGFDADASDDNALENTASGGAASDGMARDAQPEAQYGAALPLPPSPPKSRREMRRQRERRRNTKLKAAVIVIALIAVVVGGGYFSYTKIKAWTSARDAPTAQLADYPGPGSGSVLITVANGDDAVQVAKKLKSADVIRSEAAFTSAVAANSSTLYPGTYELKRHMAAIDVAKTLSDQSKATGFLEVRSGERVSDVIANAASLSGIAKSEFQRVLDLGGSGILPAEAGGKFEGWLEPGSYDVKAIDSAEEIMKTMVSKRVAQLDAMGMPSGAQRERLLTIASIAESEVNSQEYYGKVVRVILNRLDKNMNLGMDTTVAYGLGISADKLTDDMLADGSNPYNTRVNAGLPPTPISNPSDNVLKAAMNPPEGDWLYFVTTNLNTGETKFATTEDDFWKIRDEYKQTNSNAN</sequence>
<organism evidence="9 10">
    <name type="scientific">Bifidobacterium subtile</name>
    <dbReference type="NCBI Taxonomy" id="77635"/>
    <lineage>
        <taxon>Bacteria</taxon>
        <taxon>Bacillati</taxon>
        <taxon>Actinomycetota</taxon>
        <taxon>Actinomycetes</taxon>
        <taxon>Bifidobacteriales</taxon>
        <taxon>Bifidobacteriaceae</taxon>
        <taxon>Bifidobacterium</taxon>
    </lineage>
</organism>
<accession>A0A087E5D5</accession>
<evidence type="ECO:0000256" key="8">
    <source>
        <dbReference type="SAM" id="MobiDB-lite"/>
    </source>
</evidence>
<dbReference type="STRING" id="77635.BISU_0913"/>
<dbReference type="Gene3D" id="3.30.1490.480">
    <property type="entry name" value="Endolytic murein transglycosylase"/>
    <property type="match status" value="1"/>
</dbReference>
<keyword evidence="4 7" id="KW-0472">Membrane</keyword>
<dbReference type="GO" id="GO:0008932">
    <property type="term" value="F:lytic endotransglycosylase activity"/>
    <property type="evidence" value="ECO:0007669"/>
    <property type="project" value="UniProtKB-UniRule"/>
</dbReference>
<evidence type="ECO:0000256" key="1">
    <source>
        <dbReference type="ARBA" id="ARBA00022475"/>
    </source>
</evidence>
<evidence type="ECO:0000256" key="2">
    <source>
        <dbReference type="ARBA" id="ARBA00022692"/>
    </source>
</evidence>
<feature type="region of interest" description="Disordered" evidence="8">
    <location>
        <begin position="1"/>
        <end position="72"/>
    </location>
</feature>
<dbReference type="EC" id="4.2.2.29" evidence="7"/>
<keyword evidence="3 7" id="KW-1133">Transmembrane helix</keyword>
<keyword evidence="5 7" id="KW-0456">Lyase</keyword>
<evidence type="ECO:0000256" key="7">
    <source>
        <dbReference type="HAMAP-Rule" id="MF_02065"/>
    </source>
</evidence>
<dbReference type="GO" id="GO:0071555">
    <property type="term" value="P:cell wall organization"/>
    <property type="evidence" value="ECO:0007669"/>
    <property type="project" value="UniProtKB-KW"/>
</dbReference>
<feature type="transmembrane region" description="Helical" evidence="7">
    <location>
        <begin position="76"/>
        <end position="97"/>
    </location>
</feature>
<dbReference type="RefSeq" id="WP_024462955.1">
    <property type="nucleotide sequence ID" value="NZ_CP062939.1"/>
</dbReference>
<feature type="compositionally biased region" description="Acidic residues" evidence="8">
    <location>
        <begin position="12"/>
        <end position="23"/>
    </location>
</feature>
<proteinExistence type="inferred from homology"/>
<dbReference type="InterPro" id="IPR003770">
    <property type="entry name" value="MLTG-like"/>
</dbReference>
<evidence type="ECO:0000313" key="9">
    <source>
        <dbReference type="EMBL" id="KFJ02986.1"/>
    </source>
</evidence>
<feature type="compositionally biased region" description="Basic residues" evidence="8">
    <location>
        <begin position="62"/>
        <end position="72"/>
    </location>
</feature>
<dbReference type="GO" id="GO:0009252">
    <property type="term" value="P:peptidoglycan biosynthetic process"/>
    <property type="evidence" value="ECO:0007669"/>
    <property type="project" value="UniProtKB-UniRule"/>
</dbReference>
<gene>
    <name evidence="7" type="primary">mltG</name>
    <name evidence="9" type="ORF">BISU_0913</name>
</gene>
<dbReference type="AlphaFoldDB" id="A0A087E5D5"/>
<dbReference type="GO" id="GO:0005886">
    <property type="term" value="C:plasma membrane"/>
    <property type="evidence" value="ECO:0007669"/>
    <property type="project" value="UniProtKB-SubCell"/>
</dbReference>
<dbReference type="HAMAP" id="MF_02065">
    <property type="entry name" value="MltG"/>
    <property type="match status" value="1"/>
</dbReference>